<name>A0ACC6A777_9BACI</name>
<accession>A0ACC6A777</accession>
<comment type="caution">
    <text evidence="1">The sequence shown here is derived from an EMBL/GenBank/DDBJ whole genome shotgun (WGS) entry which is preliminary data.</text>
</comment>
<dbReference type="Proteomes" id="UP001202289">
    <property type="component" value="Unassembled WGS sequence"/>
</dbReference>
<reference evidence="1" key="1">
    <citation type="submission" date="2022-05" db="EMBL/GenBank/DDBJ databases">
        <title>Comparative Genomics of Spacecraft Associated Microbes.</title>
        <authorList>
            <person name="Tran M.T."/>
            <person name="Wright A."/>
            <person name="Seuylemezian A."/>
            <person name="Eisen J."/>
            <person name="Coil D."/>
        </authorList>
    </citation>
    <scope>NUCLEOTIDE SEQUENCE</scope>
    <source>
        <strain evidence="1">FAIRING 10M-2.2</strain>
    </source>
</reference>
<proteinExistence type="predicted"/>
<keyword evidence="2" id="KW-1185">Reference proteome</keyword>
<evidence type="ECO:0000313" key="1">
    <source>
        <dbReference type="EMBL" id="MCM3736425.1"/>
    </source>
</evidence>
<sequence length="172" mass="20600">MNLKQLFQMQKALDERIVAENKITHNRFDNLILALLDEVGECAKETRCFKDWSKKEPSPRKVILEEYVDGFHFVLSHGLLVNIEPVSYQDWSWFLLKEYEKWKNHLKTESLTRQFIEVYKVITDFSQDRCSYSKMFIHYLVLGDMLGFTHEEIEQAYLEKNKVNHQRQDAGY</sequence>
<evidence type="ECO:0000313" key="2">
    <source>
        <dbReference type="Proteomes" id="UP001202289"/>
    </source>
</evidence>
<organism evidence="1 2">
    <name type="scientific">Bacillus cytotoxicus</name>
    <dbReference type="NCBI Taxonomy" id="580165"/>
    <lineage>
        <taxon>Bacteria</taxon>
        <taxon>Bacillati</taxon>
        <taxon>Bacillota</taxon>
        <taxon>Bacilli</taxon>
        <taxon>Bacillales</taxon>
        <taxon>Bacillaceae</taxon>
        <taxon>Bacillus</taxon>
        <taxon>Bacillus cereus group</taxon>
    </lineage>
</organism>
<protein>
    <submittedName>
        <fullName evidence="1">dUTP diphosphatase</fullName>
    </submittedName>
</protein>
<gene>
    <name evidence="1" type="ORF">M3215_11475</name>
</gene>
<dbReference type="EMBL" id="JAMBOP010000012">
    <property type="protein sequence ID" value="MCM3736425.1"/>
    <property type="molecule type" value="Genomic_DNA"/>
</dbReference>